<sequence>MYQNPYGIIAADYYLPGTPVDVRDWAPLLGVAPELVQALISNGCRYFHMGEGESDLSLSMAAFERLLKRAGIAAREVDYLIHANTQPFSIPEPPRSVVAELAAAFDLQPKLAFGITHLGCASVFAAIEAACALLQSDPDAHYVAIVTADRVFDEPFRLRKDQGIQSDGSSALLIGRGEGLGRLASLCLRYFPKLDGGPASPQFEALHGTFNWAYTKTATAEALQQARLTMRDIGIFLPTNSEAPLWLSLGRSLGAEDHQMFTENTRRRGHACCANLAINLVDAGFEHLAAGHPVLAAAQSNNGAYAAFTLLPPGATAEGR</sequence>
<dbReference type="Gene3D" id="3.40.47.10">
    <property type="match status" value="2"/>
</dbReference>
<organism evidence="1 2">
    <name type="scientific">Parachitinimonas caeni</name>
    <dbReference type="NCBI Taxonomy" id="3031301"/>
    <lineage>
        <taxon>Bacteria</taxon>
        <taxon>Pseudomonadati</taxon>
        <taxon>Pseudomonadota</taxon>
        <taxon>Betaproteobacteria</taxon>
        <taxon>Neisseriales</taxon>
        <taxon>Chitinibacteraceae</taxon>
        <taxon>Parachitinimonas</taxon>
    </lineage>
</organism>
<comment type="caution">
    <text evidence="1">The sequence shown here is derived from an EMBL/GenBank/DDBJ whole genome shotgun (WGS) entry which is preliminary data.</text>
</comment>
<dbReference type="RefSeq" id="WP_284102252.1">
    <property type="nucleotide sequence ID" value="NZ_JARRAF010000027.1"/>
</dbReference>
<dbReference type="SUPFAM" id="SSF53901">
    <property type="entry name" value="Thiolase-like"/>
    <property type="match status" value="2"/>
</dbReference>
<dbReference type="InterPro" id="IPR016039">
    <property type="entry name" value="Thiolase-like"/>
</dbReference>
<proteinExistence type="predicted"/>
<reference evidence="1" key="1">
    <citation type="submission" date="2023-03" db="EMBL/GenBank/DDBJ databases">
        <title>Chitinimonas shenzhenensis gen. nov., sp. nov., a novel member of family Burkholderiaceae isolated from activated sludge collected in Shen Zhen, China.</title>
        <authorList>
            <person name="Wang X."/>
        </authorList>
    </citation>
    <scope>NUCLEOTIDE SEQUENCE</scope>
    <source>
        <strain evidence="1">DQS-5</strain>
    </source>
</reference>
<dbReference type="PANTHER" id="PTHR34069:SF2">
    <property type="entry name" value="BETA-KETOACYL-[ACYL-CARRIER-PROTEIN] SYNTHASE III"/>
    <property type="match status" value="1"/>
</dbReference>
<evidence type="ECO:0000313" key="2">
    <source>
        <dbReference type="Proteomes" id="UP001172778"/>
    </source>
</evidence>
<dbReference type="CDD" id="cd00827">
    <property type="entry name" value="init_cond_enzymes"/>
    <property type="match status" value="1"/>
</dbReference>
<evidence type="ECO:0000313" key="1">
    <source>
        <dbReference type="EMBL" id="MDK2125937.1"/>
    </source>
</evidence>
<keyword evidence="2" id="KW-1185">Reference proteome</keyword>
<dbReference type="Proteomes" id="UP001172778">
    <property type="component" value="Unassembled WGS sequence"/>
</dbReference>
<name>A0ABT7E4U0_9NEIS</name>
<gene>
    <name evidence="1" type="ORF">PZA18_17975</name>
</gene>
<dbReference type="EMBL" id="JARRAF010000027">
    <property type="protein sequence ID" value="MDK2125937.1"/>
    <property type="molecule type" value="Genomic_DNA"/>
</dbReference>
<protein>
    <submittedName>
        <fullName evidence="1">Ketoacyl-ACP synthase III family protein</fullName>
    </submittedName>
</protein>
<dbReference type="PANTHER" id="PTHR34069">
    <property type="entry name" value="3-OXOACYL-[ACYL-CARRIER-PROTEIN] SYNTHASE 3"/>
    <property type="match status" value="1"/>
</dbReference>
<accession>A0ABT7E4U0</accession>